<protein>
    <recommendedName>
        <fullName evidence="3">SnoaL-like domain-containing protein</fullName>
    </recommendedName>
</protein>
<sequence>MSYVTKSTKWLADDVDRDVKALIAGFYELADLKSDDAGPRMASHIFSSDAVLVSPSGTFKGAQEISNSRANAWTAITSRRHVITRVFSGHNSPRDMVLLGSVNMHLANGETRDAAFSCHIKLAPQKDDVFGPRIGFMVVYPSPAPVPPVPFEE</sequence>
<dbReference type="Proteomes" id="UP000770015">
    <property type="component" value="Unassembled WGS sequence"/>
</dbReference>
<keyword evidence="2" id="KW-1185">Reference proteome</keyword>
<evidence type="ECO:0008006" key="3">
    <source>
        <dbReference type="Google" id="ProtNLM"/>
    </source>
</evidence>
<gene>
    <name evidence="1" type="ORF">F5X68DRAFT_257864</name>
</gene>
<evidence type="ECO:0000313" key="1">
    <source>
        <dbReference type="EMBL" id="KAH6695136.1"/>
    </source>
</evidence>
<dbReference type="EMBL" id="JAGSXJ010000002">
    <property type="protein sequence ID" value="KAH6695136.1"/>
    <property type="molecule type" value="Genomic_DNA"/>
</dbReference>
<dbReference type="OrthoDB" id="3468019at2759"/>
<evidence type="ECO:0000313" key="2">
    <source>
        <dbReference type="Proteomes" id="UP000770015"/>
    </source>
</evidence>
<reference evidence="1" key="1">
    <citation type="journal article" date="2021" name="Nat. Commun.">
        <title>Genetic determinants of endophytism in the Arabidopsis root mycobiome.</title>
        <authorList>
            <person name="Mesny F."/>
            <person name="Miyauchi S."/>
            <person name="Thiergart T."/>
            <person name="Pickel B."/>
            <person name="Atanasova L."/>
            <person name="Karlsson M."/>
            <person name="Huettel B."/>
            <person name="Barry K.W."/>
            <person name="Haridas S."/>
            <person name="Chen C."/>
            <person name="Bauer D."/>
            <person name="Andreopoulos W."/>
            <person name="Pangilinan J."/>
            <person name="LaButti K."/>
            <person name="Riley R."/>
            <person name="Lipzen A."/>
            <person name="Clum A."/>
            <person name="Drula E."/>
            <person name="Henrissat B."/>
            <person name="Kohler A."/>
            <person name="Grigoriev I.V."/>
            <person name="Martin F.M."/>
            <person name="Hacquard S."/>
        </authorList>
    </citation>
    <scope>NUCLEOTIDE SEQUENCE</scope>
    <source>
        <strain evidence="1">MPI-SDFR-AT-0117</strain>
    </source>
</reference>
<comment type="caution">
    <text evidence="1">The sequence shown here is derived from an EMBL/GenBank/DDBJ whole genome shotgun (WGS) entry which is preliminary data.</text>
</comment>
<proteinExistence type="predicted"/>
<name>A0A9P8VL25_9PEZI</name>
<dbReference type="AlphaFoldDB" id="A0A9P8VL25"/>
<organism evidence="1 2">
    <name type="scientific">Plectosphaerella plurivora</name>
    <dbReference type="NCBI Taxonomy" id="936078"/>
    <lineage>
        <taxon>Eukaryota</taxon>
        <taxon>Fungi</taxon>
        <taxon>Dikarya</taxon>
        <taxon>Ascomycota</taxon>
        <taxon>Pezizomycotina</taxon>
        <taxon>Sordariomycetes</taxon>
        <taxon>Hypocreomycetidae</taxon>
        <taxon>Glomerellales</taxon>
        <taxon>Plectosphaerellaceae</taxon>
        <taxon>Plectosphaerella</taxon>
    </lineage>
</organism>
<accession>A0A9P8VL25</accession>